<gene>
    <name evidence="1" type="ORF">KAK06_20695</name>
</gene>
<accession>A0A940YR61</accession>
<evidence type="ECO:0000313" key="2">
    <source>
        <dbReference type="Proteomes" id="UP000678374"/>
    </source>
</evidence>
<proteinExistence type="predicted"/>
<dbReference type="AlphaFoldDB" id="A0A940YR61"/>
<dbReference type="Proteomes" id="UP000678374">
    <property type="component" value="Unassembled WGS sequence"/>
</dbReference>
<dbReference type="EMBL" id="JAGQDE010000028">
    <property type="protein sequence ID" value="MBQ0961387.1"/>
    <property type="molecule type" value="Genomic_DNA"/>
</dbReference>
<feature type="non-terminal residue" evidence="1">
    <location>
        <position position="141"/>
    </location>
</feature>
<comment type="caution">
    <text evidence="1">The sequence shown here is derived from an EMBL/GenBank/DDBJ whole genome shotgun (WGS) entry which is preliminary data.</text>
</comment>
<sequence length="141" mass="15207">MMPLDEHTWVRLADRVGDWAQAQGLSLRDAVWLLPFTALLPPARRAFVRRGGWAPRIETVATLAPQLGPRAPAAAEAMASDAVTRRLQVAARLRGVDQGGWARRDPAGFAWAVAAVVDCADEWHQALAALPPSQRAGWAAA</sequence>
<organism evidence="1 2">
    <name type="scientific">Ideonella aquatica</name>
    <dbReference type="NCBI Taxonomy" id="2824119"/>
    <lineage>
        <taxon>Bacteria</taxon>
        <taxon>Pseudomonadati</taxon>
        <taxon>Pseudomonadota</taxon>
        <taxon>Betaproteobacteria</taxon>
        <taxon>Burkholderiales</taxon>
        <taxon>Sphaerotilaceae</taxon>
        <taxon>Ideonella</taxon>
    </lineage>
</organism>
<protein>
    <submittedName>
        <fullName evidence="1">Uncharacterized protein</fullName>
    </submittedName>
</protein>
<evidence type="ECO:0000313" key="1">
    <source>
        <dbReference type="EMBL" id="MBQ0961387.1"/>
    </source>
</evidence>
<keyword evidence="2" id="KW-1185">Reference proteome</keyword>
<reference evidence="1" key="1">
    <citation type="submission" date="2021-04" db="EMBL/GenBank/DDBJ databases">
        <title>The genome sequence of Ideonella sp. 4Y11.</title>
        <authorList>
            <person name="Liu Y."/>
        </authorList>
    </citation>
    <scope>NUCLEOTIDE SEQUENCE</scope>
    <source>
        <strain evidence="1">4Y11</strain>
    </source>
</reference>
<name>A0A940YR61_9BURK</name>